<dbReference type="Proteomes" id="UP000186744">
    <property type="component" value="Unassembled WGS sequence"/>
</dbReference>
<feature type="domain" description="SusE outer membrane protein" evidence="1">
    <location>
        <begin position="22"/>
        <end position="126"/>
    </location>
</feature>
<evidence type="ECO:0000313" key="4">
    <source>
        <dbReference type="Proteomes" id="UP000186744"/>
    </source>
</evidence>
<dbReference type="RefSeq" id="WP_167369992.1">
    <property type="nucleotide sequence ID" value="NZ_FTOL01000004.1"/>
</dbReference>
<dbReference type="Gene3D" id="2.60.40.3620">
    <property type="match status" value="2"/>
</dbReference>
<organism evidence="3 4">
    <name type="scientific">Chryseobacterium ureilyticum</name>
    <dbReference type="NCBI Taxonomy" id="373668"/>
    <lineage>
        <taxon>Bacteria</taxon>
        <taxon>Pseudomonadati</taxon>
        <taxon>Bacteroidota</taxon>
        <taxon>Flavobacteriia</taxon>
        <taxon>Flavobacteriales</taxon>
        <taxon>Weeksellaceae</taxon>
        <taxon>Chryseobacterium group</taxon>
        <taxon>Chryseobacterium</taxon>
    </lineage>
</organism>
<sequence>MKNFLKILTITAISILCIACSKDEDQVILNETAQSKISVDKTTLVLDKNQLNDVAVNFTLVKPTFNIAVVSTQQIELDIQGNDFKQSKFIDVVDPTVSLTNKDFNALILALGGAVNVPNQIDVRLKTKVGSAYYYSNMLTLTVTPYMLGPNYNYTDLYLIGDATAAGWENVITNTKFHPLQKTTTTGVYSYTGYFAAGGFKLIQNPGSWDTQYGMGGSEGMLSASGSSGNISVGAAGFYKLTINANSLTYTLTAITPPVNSYTTISMVGTASGDWNTDTDLQKSAFNSHFWIKKNVTMNAGEFKFRADHDWGTSWGTAQEFFGIAAVGGANIPLSTSFKYDVYFNDITGEFSVIPVY</sequence>
<dbReference type="GO" id="GO:0019867">
    <property type="term" value="C:outer membrane"/>
    <property type="evidence" value="ECO:0007669"/>
    <property type="project" value="InterPro"/>
</dbReference>
<dbReference type="Pfam" id="PF14292">
    <property type="entry name" value="SusE"/>
    <property type="match status" value="1"/>
</dbReference>
<proteinExistence type="predicted"/>
<feature type="domain" description="Outer membrane protein SusF/SusE-like C-terminal" evidence="2">
    <location>
        <begin position="157"/>
        <end position="251"/>
    </location>
</feature>
<dbReference type="Pfam" id="PF16411">
    <property type="entry name" value="SusF_SusE"/>
    <property type="match status" value="1"/>
</dbReference>
<dbReference type="InterPro" id="IPR025970">
    <property type="entry name" value="SusE"/>
</dbReference>
<protein>
    <submittedName>
        <fullName evidence="3">Uncharacterized protein</fullName>
    </submittedName>
</protein>
<evidence type="ECO:0000259" key="2">
    <source>
        <dbReference type="Pfam" id="PF16411"/>
    </source>
</evidence>
<dbReference type="GO" id="GO:2001070">
    <property type="term" value="F:starch binding"/>
    <property type="evidence" value="ECO:0007669"/>
    <property type="project" value="InterPro"/>
</dbReference>
<reference evidence="4" key="1">
    <citation type="submission" date="2017-01" db="EMBL/GenBank/DDBJ databases">
        <authorList>
            <person name="Varghese N."/>
            <person name="Submissions S."/>
        </authorList>
    </citation>
    <scope>NUCLEOTIDE SEQUENCE [LARGE SCALE GENOMIC DNA]</scope>
    <source>
        <strain evidence="4">DSM 18017</strain>
    </source>
</reference>
<dbReference type="AlphaFoldDB" id="A0A1N7P469"/>
<dbReference type="STRING" id="373668.SAMN05421786_104361"/>
<keyword evidence="4" id="KW-1185">Reference proteome</keyword>
<gene>
    <name evidence="3" type="ORF">SAMN05421786_104361</name>
</gene>
<evidence type="ECO:0000259" key="1">
    <source>
        <dbReference type="Pfam" id="PF14292"/>
    </source>
</evidence>
<accession>A0A1N7P469</accession>
<dbReference type="InterPro" id="IPR032187">
    <property type="entry name" value="SusF/SusE-like_C"/>
</dbReference>
<evidence type="ECO:0000313" key="3">
    <source>
        <dbReference type="EMBL" id="SIT05336.1"/>
    </source>
</evidence>
<name>A0A1N7P469_9FLAO</name>
<dbReference type="EMBL" id="FTOL01000004">
    <property type="protein sequence ID" value="SIT05336.1"/>
    <property type="molecule type" value="Genomic_DNA"/>
</dbReference>